<proteinExistence type="predicted"/>
<comment type="caution">
    <text evidence="1">The sequence shown here is derived from an EMBL/GenBank/DDBJ whole genome shotgun (WGS) entry which is preliminary data.</text>
</comment>
<dbReference type="EMBL" id="JBJKFK010000924">
    <property type="protein sequence ID" value="KAL3314714.1"/>
    <property type="molecule type" value="Genomic_DNA"/>
</dbReference>
<keyword evidence="2" id="KW-1185">Reference proteome</keyword>
<accession>A0ABD2Q558</accession>
<evidence type="ECO:0000313" key="1">
    <source>
        <dbReference type="EMBL" id="KAL3314714.1"/>
    </source>
</evidence>
<name>A0ABD2Q558_9PLAT</name>
<dbReference type="AlphaFoldDB" id="A0ABD2Q558"/>
<gene>
    <name evidence="1" type="ORF">Ciccas_006666</name>
</gene>
<sequence length="62" mass="7362">MNAEQLLQGMRLRLQFRWLVTMTPTTTADVAKLITRRVNFTGWTVRYNHLLLPGTRIKNVYR</sequence>
<reference evidence="1 2" key="1">
    <citation type="submission" date="2024-11" db="EMBL/GenBank/DDBJ databases">
        <title>Adaptive evolution of stress response genes in parasites aligns with host niche diversity.</title>
        <authorList>
            <person name="Hahn C."/>
            <person name="Resl P."/>
        </authorList>
    </citation>
    <scope>NUCLEOTIDE SEQUENCE [LARGE SCALE GENOMIC DNA]</scope>
    <source>
        <strain evidence="1">EGGRZ-B1_66</strain>
        <tissue evidence="1">Body</tissue>
    </source>
</reference>
<evidence type="ECO:0000313" key="2">
    <source>
        <dbReference type="Proteomes" id="UP001626550"/>
    </source>
</evidence>
<organism evidence="1 2">
    <name type="scientific">Cichlidogyrus casuarinus</name>
    <dbReference type="NCBI Taxonomy" id="1844966"/>
    <lineage>
        <taxon>Eukaryota</taxon>
        <taxon>Metazoa</taxon>
        <taxon>Spiralia</taxon>
        <taxon>Lophotrochozoa</taxon>
        <taxon>Platyhelminthes</taxon>
        <taxon>Monogenea</taxon>
        <taxon>Monopisthocotylea</taxon>
        <taxon>Dactylogyridea</taxon>
        <taxon>Ancyrocephalidae</taxon>
        <taxon>Cichlidogyrus</taxon>
    </lineage>
</organism>
<protein>
    <submittedName>
        <fullName evidence="1">Uncharacterized protein</fullName>
    </submittedName>
</protein>
<dbReference type="Proteomes" id="UP001626550">
    <property type="component" value="Unassembled WGS sequence"/>
</dbReference>